<dbReference type="PANTHER" id="PTHR43143:SF1">
    <property type="entry name" value="SERINE_THREONINE-PROTEIN PHOSPHATASE CPPED1"/>
    <property type="match status" value="1"/>
</dbReference>
<dbReference type="InterPro" id="IPR004843">
    <property type="entry name" value="Calcineurin-like_PHP"/>
</dbReference>
<accession>A0A645GJ31</accession>
<reference evidence="2" key="1">
    <citation type="submission" date="2019-08" db="EMBL/GenBank/DDBJ databases">
        <authorList>
            <person name="Kucharzyk K."/>
            <person name="Murdoch R.W."/>
            <person name="Higgins S."/>
            <person name="Loffler F."/>
        </authorList>
    </citation>
    <scope>NUCLEOTIDE SEQUENCE</scope>
</reference>
<gene>
    <name evidence="2" type="ORF">SDC9_174333</name>
</gene>
<dbReference type="SUPFAM" id="SSF56300">
    <property type="entry name" value="Metallo-dependent phosphatases"/>
    <property type="match status" value="1"/>
</dbReference>
<dbReference type="PANTHER" id="PTHR43143">
    <property type="entry name" value="METALLOPHOSPHOESTERASE, CALCINEURIN SUPERFAMILY"/>
    <property type="match status" value="1"/>
</dbReference>
<dbReference type="Gene3D" id="3.60.21.10">
    <property type="match status" value="1"/>
</dbReference>
<dbReference type="InterPro" id="IPR029052">
    <property type="entry name" value="Metallo-depent_PP-like"/>
</dbReference>
<protein>
    <recommendedName>
        <fullName evidence="1">Calcineurin-like phosphoesterase domain-containing protein</fullName>
    </recommendedName>
</protein>
<dbReference type="GO" id="GO:0016787">
    <property type="term" value="F:hydrolase activity"/>
    <property type="evidence" value="ECO:0007669"/>
    <property type="project" value="InterPro"/>
</dbReference>
<name>A0A645GJ31_9ZZZZ</name>
<evidence type="ECO:0000259" key="1">
    <source>
        <dbReference type="Pfam" id="PF00149"/>
    </source>
</evidence>
<organism evidence="2">
    <name type="scientific">bioreactor metagenome</name>
    <dbReference type="NCBI Taxonomy" id="1076179"/>
    <lineage>
        <taxon>unclassified sequences</taxon>
        <taxon>metagenomes</taxon>
        <taxon>ecological metagenomes</taxon>
    </lineage>
</organism>
<dbReference type="InterPro" id="IPR051918">
    <property type="entry name" value="STPP_CPPED1"/>
</dbReference>
<sequence length="247" mass="28696">MVLNDIHGNNELMDSLLIGARWDKTDLVFFNGDMTTDLRSEKKLFDDFLEKAVTLFAKETPFYYARGNHETRGNFATTFPRYFPTPTGQLYYMFRQGPVCFIVLDCGEDKPDNDIEYSGIVAFDNYRTEQAQWLEKVIQGDEFQQSPFKVVITHIPPFGNWHGEKEILDKFVPILNKANIDLMMCGHLHNHIYRERSDAINFPILVNHNREMINVQANKQQMDIQISNSGGKQVKAFHFKTQNNSYP</sequence>
<comment type="caution">
    <text evidence="2">The sequence shown here is derived from an EMBL/GenBank/DDBJ whole genome shotgun (WGS) entry which is preliminary data.</text>
</comment>
<proteinExistence type="predicted"/>
<feature type="domain" description="Calcineurin-like phosphoesterase" evidence="1">
    <location>
        <begin position="2"/>
        <end position="190"/>
    </location>
</feature>
<dbReference type="Pfam" id="PF00149">
    <property type="entry name" value="Metallophos"/>
    <property type="match status" value="1"/>
</dbReference>
<dbReference type="EMBL" id="VSSQ01076602">
    <property type="protein sequence ID" value="MPN26907.1"/>
    <property type="molecule type" value="Genomic_DNA"/>
</dbReference>
<dbReference type="AlphaFoldDB" id="A0A645GJ31"/>
<evidence type="ECO:0000313" key="2">
    <source>
        <dbReference type="EMBL" id="MPN26907.1"/>
    </source>
</evidence>